<dbReference type="Proteomes" id="UP000887580">
    <property type="component" value="Unplaced"/>
</dbReference>
<dbReference type="WBParaSite" id="PS1159_v2.g22358.t1">
    <property type="protein sequence ID" value="PS1159_v2.g22358.t1"/>
    <property type="gene ID" value="PS1159_v2.g22358"/>
</dbReference>
<accession>A0AC35FZ84</accession>
<evidence type="ECO:0000313" key="1">
    <source>
        <dbReference type="Proteomes" id="UP000887580"/>
    </source>
</evidence>
<evidence type="ECO:0000313" key="2">
    <source>
        <dbReference type="WBParaSite" id="PS1159_v2.g22358.t1"/>
    </source>
</evidence>
<name>A0AC35FZ84_9BILA</name>
<reference evidence="2" key="1">
    <citation type="submission" date="2022-11" db="UniProtKB">
        <authorList>
            <consortium name="WormBaseParasite"/>
        </authorList>
    </citation>
    <scope>IDENTIFICATION</scope>
</reference>
<sequence>MSLLQPFDFRPLSPPKSLTFDEKSGYLKITSNDFSTKFMYQLVFNVNNITLQYPNAHEHHHLAPLDVGEYLAILDANYIFHVSDIRNDSLSPWNKGNHKSKQHSFIVDEISGTCKRADTREERERSNAKEYYAKHPDQKVTKRIFLAITTGSIRPQANTFVVIYYKIDENLSHQSLINRTSVSSSQNHEQEDNSLFEDDGVSNIEIKEDPERPAIALLDGRLFTKGPTENNGTLKGSVNQTPSISTASAVLQSNDRKRSAITEQRAPVAKKPPKITILNPVASTPSTTSTSSSTNFIRKRHFGLFEHTPYLCDPPTNLQHTPQSSHIDKSAKNYYKANNLTVEAYHTSFPFQLQKGKDLKFKGKRKCAHCNAEVAIDDNTTVITHYEPFEYLISNSNHITSGHGNRVICIKFSCLKARYPFIDEKSFIVNNTVSQVEAKNVFDLIF</sequence>
<protein>
    <submittedName>
        <fullName evidence="2">Uncharacterized protein</fullName>
    </submittedName>
</protein>
<proteinExistence type="predicted"/>
<organism evidence="1 2">
    <name type="scientific">Panagrolaimus sp. PS1159</name>
    <dbReference type="NCBI Taxonomy" id="55785"/>
    <lineage>
        <taxon>Eukaryota</taxon>
        <taxon>Metazoa</taxon>
        <taxon>Ecdysozoa</taxon>
        <taxon>Nematoda</taxon>
        <taxon>Chromadorea</taxon>
        <taxon>Rhabditida</taxon>
        <taxon>Tylenchina</taxon>
        <taxon>Panagrolaimomorpha</taxon>
        <taxon>Panagrolaimoidea</taxon>
        <taxon>Panagrolaimidae</taxon>
        <taxon>Panagrolaimus</taxon>
    </lineage>
</organism>